<keyword evidence="3" id="KW-0436">Ligase</keyword>
<evidence type="ECO:0000256" key="4">
    <source>
        <dbReference type="ARBA" id="ARBA00022692"/>
    </source>
</evidence>
<gene>
    <name evidence="15" type="ORF">BJ987_000342</name>
</gene>
<dbReference type="Proteomes" id="UP001519325">
    <property type="component" value="Unassembled WGS sequence"/>
</dbReference>
<evidence type="ECO:0000259" key="12">
    <source>
        <dbReference type="PROSITE" id="PS50893"/>
    </source>
</evidence>
<organism evidence="15 16">
    <name type="scientific">Nocardia goodfellowii</name>
    <dbReference type="NCBI Taxonomy" id="882446"/>
    <lineage>
        <taxon>Bacteria</taxon>
        <taxon>Bacillati</taxon>
        <taxon>Actinomycetota</taxon>
        <taxon>Actinomycetes</taxon>
        <taxon>Mycobacteriales</taxon>
        <taxon>Nocardiaceae</taxon>
        <taxon>Nocardia</taxon>
    </lineage>
</organism>
<evidence type="ECO:0000259" key="14">
    <source>
        <dbReference type="PROSITE" id="PS50979"/>
    </source>
</evidence>
<dbReference type="SUPFAM" id="SSF52540">
    <property type="entry name" value="P-loop containing nucleoside triphosphate hydrolases"/>
    <property type="match status" value="1"/>
</dbReference>
<evidence type="ECO:0000256" key="9">
    <source>
        <dbReference type="ARBA" id="ARBA00023136"/>
    </source>
</evidence>
<keyword evidence="4 11" id="KW-0812">Transmembrane</keyword>
<dbReference type="InterPro" id="IPR036640">
    <property type="entry name" value="ABC1_TM_sf"/>
</dbReference>
<evidence type="ECO:0000256" key="8">
    <source>
        <dbReference type="ARBA" id="ARBA00022989"/>
    </source>
</evidence>
<name>A0ABS4Q6Y5_9NOCA</name>
<dbReference type="CDD" id="cd03228">
    <property type="entry name" value="ABCC_MRP_Like"/>
    <property type="match status" value="1"/>
</dbReference>
<keyword evidence="2" id="KW-1003">Cell membrane</keyword>
<evidence type="ECO:0000256" key="2">
    <source>
        <dbReference type="ARBA" id="ARBA00022519"/>
    </source>
</evidence>
<accession>A0ABS4Q6Y5</accession>
<dbReference type="InterPro" id="IPR011527">
    <property type="entry name" value="ABC1_TM_dom"/>
</dbReference>
<feature type="domain" description="ABC transmembrane type-1" evidence="13">
    <location>
        <begin position="54"/>
        <end position="332"/>
    </location>
</feature>
<dbReference type="InterPro" id="IPR027417">
    <property type="entry name" value="P-loop_NTPase"/>
</dbReference>
<dbReference type="InterPro" id="IPR017871">
    <property type="entry name" value="ABC_transporter-like_CS"/>
</dbReference>
<keyword evidence="9 11" id="KW-0472">Membrane</keyword>
<evidence type="ECO:0000256" key="3">
    <source>
        <dbReference type="ARBA" id="ARBA00022598"/>
    </source>
</evidence>
<dbReference type="PANTHER" id="PTHR24221">
    <property type="entry name" value="ATP-BINDING CASSETTE SUB-FAMILY B"/>
    <property type="match status" value="1"/>
</dbReference>
<evidence type="ECO:0000259" key="13">
    <source>
        <dbReference type="PROSITE" id="PS50929"/>
    </source>
</evidence>
<comment type="subcellular location">
    <subcellularLocation>
        <location evidence="1">Cell inner membrane</location>
        <topology evidence="1">Multi-pass membrane protein</topology>
    </subcellularLocation>
</comment>
<keyword evidence="6" id="KW-0067">ATP-binding</keyword>
<dbReference type="PROSITE" id="PS00211">
    <property type="entry name" value="ABC_TRANSPORTER_1"/>
    <property type="match status" value="1"/>
</dbReference>
<feature type="transmembrane region" description="Helical" evidence="11">
    <location>
        <begin position="278"/>
        <end position="298"/>
    </location>
</feature>
<dbReference type="InterPro" id="IPR039421">
    <property type="entry name" value="Type_1_exporter"/>
</dbReference>
<dbReference type="InterPro" id="IPR011764">
    <property type="entry name" value="Biotin_carboxylation_dom"/>
</dbReference>
<feature type="domain" description="Biotin carboxylation" evidence="14">
    <location>
        <begin position="28"/>
        <end position="544"/>
    </location>
</feature>
<keyword evidence="2" id="KW-0997">Cell inner membrane</keyword>
<feature type="domain" description="ABC transporter" evidence="12">
    <location>
        <begin position="372"/>
        <end position="589"/>
    </location>
</feature>
<evidence type="ECO:0000313" key="15">
    <source>
        <dbReference type="EMBL" id="MBP2187441.1"/>
    </source>
</evidence>
<feature type="transmembrane region" description="Helical" evidence="11">
    <location>
        <begin position="189"/>
        <end position="207"/>
    </location>
</feature>
<keyword evidence="8 11" id="KW-1133">Transmembrane helix</keyword>
<keyword evidence="7" id="KW-1278">Translocase</keyword>
<reference evidence="15 16" key="1">
    <citation type="submission" date="2021-03" db="EMBL/GenBank/DDBJ databases">
        <title>Sequencing the genomes of 1000 actinobacteria strains.</title>
        <authorList>
            <person name="Klenk H.-P."/>
        </authorList>
    </citation>
    <scope>NUCLEOTIDE SEQUENCE [LARGE SCALE GENOMIC DNA]</scope>
    <source>
        <strain evidence="15 16">DSM 45516</strain>
    </source>
</reference>
<protein>
    <submittedName>
        <fullName evidence="15">ABC-type multidrug transport system fused ATPase/permease subunit</fullName>
    </submittedName>
</protein>
<proteinExistence type="inferred from homology"/>
<dbReference type="SUPFAM" id="SSF90123">
    <property type="entry name" value="ABC transporter transmembrane region"/>
    <property type="match status" value="1"/>
</dbReference>
<dbReference type="RefSeq" id="WP_209884043.1">
    <property type="nucleotide sequence ID" value="NZ_JAGGMR010000001.1"/>
</dbReference>
<dbReference type="Gene3D" id="3.40.50.300">
    <property type="entry name" value="P-loop containing nucleotide triphosphate hydrolases"/>
    <property type="match status" value="1"/>
</dbReference>
<comment type="similarity">
    <text evidence="10">Belongs to the ABC transporter superfamily. Siderophore-Fe(3+) uptake transporter (SIUT) (TC 3.A.1.21) family.</text>
</comment>
<evidence type="ECO:0000256" key="6">
    <source>
        <dbReference type="ARBA" id="ARBA00022840"/>
    </source>
</evidence>
<evidence type="ECO:0000313" key="16">
    <source>
        <dbReference type="Proteomes" id="UP001519325"/>
    </source>
</evidence>
<dbReference type="PANTHER" id="PTHR24221:SF654">
    <property type="entry name" value="ATP-BINDING CASSETTE SUB-FAMILY B MEMBER 6"/>
    <property type="match status" value="1"/>
</dbReference>
<feature type="transmembrane region" description="Helical" evidence="11">
    <location>
        <begin position="49"/>
        <end position="75"/>
    </location>
</feature>
<evidence type="ECO:0000256" key="1">
    <source>
        <dbReference type="ARBA" id="ARBA00004429"/>
    </source>
</evidence>
<dbReference type="PROSITE" id="PS50893">
    <property type="entry name" value="ABC_TRANSPORTER_2"/>
    <property type="match status" value="1"/>
</dbReference>
<evidence type="ECO:0000256" key="5">
    <source>
        <dbReference type="ARBA" id="ARBA00022741"/>
    </source>
</evidence>
<dbReference type="InterPro" id="IPR003593">
    <property type="entry name" value="AAA+_ATPase"/>
</dbReference>
<dbReference type="Gene3D" id="1.20.1560.10">
    <property type="entry name" value="ABC transporter type 1, transmembrane domain"/>
    <property type="match status" value="1"/>
</dbReference>
<feature type="transmembrane region" description="Helical" evidence="11">
    <location>
        <begin position="160"/>
        <end position="183"/>
    </location>
</feature>
<dbReference type="EMBL" id="JAGGMR010000001">
    <property type="protein sequence ID" value="MBP2187441.1"/>
    <property type="molecule type" value="Genomic_DNA"/>
</dbReference>
<dbReference type="PROSITE" id="PS50929">
    <property type="entry name" value="ABC_TM1F"/>
    <property type="match status" value="1"/>
</dbReference>
<feature type="transmembrane region" description="Helical" evidence="11">
    <location>
        <begin position="87"/>
        <end position="104"/>
    </location>
</feature>
<evidence type="ECO:0000256" key="10">
    <source>
        <dbReference type="ARBA" id="ARBA00023455"/>
    </source>
</evidence>
<evidence type="ECO:0000256" key="11">
    <source>
        <dbReference type="SAM" id="Phobius"/>
    </source>
</evidence>
<evidence type="ECO:0000256" key="7">
    <source>
        <dbReference type="ARBA" id="ARBA00022967"/>
    </source>
</evidence>
<comment type="caution">
    <text evidence="15">The sequence shown here is derived from an EMBL/GenBank/DDBJ whole genome shotgun (WGS) entry which is preliminary data.</text>
</comment>
<keyword evidence="16" id="KW-1185">Reference proteome</keyword>
<keyword evidence="5" id="KW-0547">Nucleotide-binding</keyword>
<sequence length="589" mass="64004">MPEHARCSHCPAPLSPTIGSALPLPAARLDMIIDRTQSSMLLRGVRASAWHVGLFVVVAVAASLCVVAGPLIFVHAVTGAGRSTAELFGYFALFAATLAGARLLQDAKTVLTNRVQQDVGYIASDELLGRVMRAGGALFVDTNAAKIAALVQSFNQSNKIYVQMFMMVIVGGICDVVVSMIVIVRNINILVAAFVVVYGGLTVWITLRGNKVTEKYLRTAQRKTNDNANLLGNVVANIISIRVYRGQRWIADINRRNYSESRTNWNAFYSRRIGYGGLQALLVFTQYCGAFGVLLWIYDSGADLAQLLLLTLVLAQLNRPFELIGTSLRDFAVAKSMAEPAIELFDAHAPANPRYEQVAEPETSVLKRAPIIEIEELTYRYQASGPAVLNRVNAQFSPGRLNFIIGPSGVGKSTLMGILLRLNSGYAGAVRVDDRSLDAFDDDTYWAAVGYVPQEPMLMNLSIRENVLLGRDFSDDEVRATLARVGLEHKVSQLPDGLDYRIGEGGRMLSGGERQRLSIARALIARPRILLLDEASSALDSTTEAAIRTTLRALTADTTVIAITHRTDTIGDSDEVLDLGNQVHAVAPA</sequence>
<dbReference type="Pfam" id="PF00005">
    <property type="entry name" value="ABC_tran"/>
    <property type="match status" value="1"/>
</dbReference>
<dbReference type="PROSITE" id="PS50979">
    <property type="entry name" value="BC"/>
    <property type="match status" value="1"/>
</dbReference>
<dbReference type="InterPro" id="IPR003439">
    <property type="entry name" value="ABC_transporter-like_ATP-bd"/>
</dbReference>
<dbReference type="SMART" id="SM00382">
    <property type="entry name" value="AAA"/>
    <property type="match status" value="1"/>
</dbReference>